<dbReference type="Proteomes" id="UP001165060">
    <property type="component" value="Unassembled WGS sequence"/>
</dbReference>
<keyword evidence="3" id="KW-1185">Reference proteome</keyword>
<comment type="caution">
    <text evidence="2">The sequence shown here is derived from an EMBL/GenBank/DDBJ whole genome shotgun (WGS) entry which is preliminary data.</text>
</comment>
<evidence type="ECO:0000313" key="3">
    <source>
        <dbReference type="Proteomes" id="UP001165060"/>
    </source>
</evidence>
<evidence type="ECO:0000256" key="1">
    <source>
        <dbReference type="SAM" id="SignalP"/>
    </source>
</evidence>
<keyword evidence="1" id="KW-0732">Signal</keyword>
<reference evidence="2 3" key="1">
    <citation type="journal article" date="2023" name="Commun. Biol.">
        <title>Genome analysis of Parmales, the sister group of diatoms, reveals the evolutionary specialization of diatoms from phago-mixotrophs to photoautotrophs.</title>
        <authorList>
            <person name="Ban H."/>
            <person name="Sato S."/>
            <person name="Yoshikawa S."/>
            <person name="Yamada K."/>
            <person name="Nakamura Y."/>
            <person name="Ichinomiya M."/>
            <person name="Sato N."/>
            <person name="Blanc-Mathieu R."/>
            <person name="Endo H."/>
            <person name="Kuwata A."/>
            <person name="Ogata H."/>
        </authorList>
    </citation>
    <scope>NUCLEOTIDE SEQUENCE [LARGE SCALE GENOMIC DNA]</scope>
</reference>
<protein>
    <submittedName>
        <fullName evidence="2">Uncharacterized protein</fullName>
    </submittedName>
</protein>
<feature type="signal peptide" evidence="1">
    <location>
        <begin position="1"/>
        <end position="26"/>
    </location>
</feature>
<gene>
    <name evidence="2" type="ORF">TeGR_g6511</name>
</gene>
<name>A0ABQ6MC58_9STRA</name>
<feature type="chain" id="PRO_5047046621" evidence="1">
    <location>
        <begin position="27"/>
        <end position="121"/>
    </location>
</feature>
<evidence type="ECO:0000313" key="2">
    <source>
        <dbReference type="EMBL" id="GMI23634.1"/>
    </source>
</evidence>
<accession>A0ABQ6MC58</accession>
<dbReference type="EMBL" id="BRYB01002666">
    <property type="protein sequence ID" value="GMI23634.1"/>
    <property type="molecule type" value="Genomic_DNA"/>
</dbReference>
<sequence length="121" mass="13129">MDNSSLLHSTLTKLGLVLTLLSSGKTTYKETYPLLRSVYQEVLPAVVASAQPLRLLSPVASLWSDVAKHVNALPEVAAELLKHVGDLVEGEARAAEAKNQSRSTLYIGQLQTHLSHFLHSS</sequence>
<proteinExistence type="predicted"/>
<organism evidence="2 3">
    <name type="scientific">Tetraparma gracilis</name>
    <dbReference type="NCBI Taxonomy" id="2962635"/>
    <lineage>
        <taxon>Eukaryota</taxon>
        <taxon>Sar</taxon>
        <taxon>Stramenopiles</taxon>
        <taxon>Ochrophyta</taxon>
        <taxon>Bolidophyceae</taxon>
        <taxon>Parmales</taxon>
        <taxon>Triparmaceae</taxon>
        <taxon>Tetraparma</taxon>
    </lineage>
</organism>